<dbReference type="KEGG" id="fya:KMW28_17070"/>
<accession>A0AAX1N1Z8</accession>
<reference evidence="1 2" key="1">
    <citation type="submission" date="2021-05" db="EMBL/GenBank/DDBJ databases">
        <title>Comparative genomic studies on the polysaccharide-degrading batcterial strains of the Flammeovirga genus.</title>
        <authorList>
            <person name="Zewei F."/>
            <person name="Zheng Z."/>
            <person name="Yu L."/>
            <person name="Ruyue G."/>
            <person name="Yanhong M."/>
            <person name="Yuanyuan C."/>
            <person name="Jingyan G."/>
            <person name="Wenjun H."/>
        </authorList>
    </citation>
    <scope>NUCLEOTIDE SEQUENCE [LARGE SCALE GENOMIC DNA]</scope>
    <source>
        <strain evidence="1 2">NBRC:100898</strain>
    </source>
</reference>
<dbReference type="Proteomes" id="UP000678679">
    <property type="component" value="Chromosome 1"/>
</dbReference>
<sequence length="119" mass="13659">MQRLESSIKNLLNQSQTKPLSGLCPYHRQRISKSSQDALSEVKEILMTFVTGEMDRFKKQIPEESKGKIQEIAEQYVLSVLNVIEENMMNGGEHYNTEELINGAVRIFNVEDCPVFHTK</sequence>
<keyword evidence="2" id="KW-1185">Reference proteome</keyword>
<gene>
    <name evidence="1" type="ORF">KMW28_17070</name>
</gene>
<dbReference type="EMBL" id="CP076132">
    <property type="protein sequence ID" value="QWG01356.1"/>
    <property type="molecule type" value="Genomic_DNA"/>
</dbReference>
<evidence type="ECO:0000313" key="2">
    <source>
        <dbReference type="Proteomes" id="UP000678679"/>
    </source>
</evidence>
<proteinExistence type="predicted"/>
<evidence type="ECO:0000313" key="1">
    <source>
        <dbReference type="EMBL" id="QWG01356.1"/>
    </source>
</evidence>
<dbReference type="RefSeq" id="WP_066212478.1">
    <property type="nucleotide sequence ID" value="NZ_CP076132.1"/>
</dbReference>
<protein>
    <submittedName>
        <fullName evidence="1">Uncharacterized protein</fullName>
    </submittedName>
</protein>
<organism evidence="1 2">
    <name type="scientific">Flammeovirga yaeyamensis</name>
    <dbReference type="NCBI Taxonomy" id="367791"/>
    <lineage>
        <taxon>Bacteria</taxon>
        <taxon>Pseudomonadati</taxon>
        <taxon>Bacteroidota</taxon>
        <taxon>Cytophagia</taxon>
        <taxon>Cytophagales</taxon>
        <taxon>Flammeovirgaceae</taxon>
        <taxon>Flammeovirga</taxon>
    </lineage>
</organism>
<dbReference type="AlphaFoldDB" id="A0AAX1N1Z8"/>
<name>A0AAX1N1Z8_9BACT</name>